<evidence type="ECO:0000313" key="1">
    <source>
        <dbReference type="EMBL" id="CAB5354322.1"/>
    </source>
</evidence>
<dbReference type="VEuPathDB" id="FungiDB:RhiirFUN_002128"/>
<gene>
    <name evidence="1" type="ORF">CHRIB12_LOCUS5849</name>
</gene>
<protein>
    <submittedName>
        <fullName evidence="1">Uncharacterized protein</fullName>
    </submittedName>
</protein>
<dbReference type="AlphaFoldDB" id="A0A915YZS0"/>
<proteinExistence type="predicted"/>
<dbReference type="EMBL" id="CAGKOT010000009">
    <property type="protein sequence ID" value="CAB5354322.1"/>
    <property type="molecule type" value="Genomic_DNA"/>
</dbReference>
<organism evidence="1 2">
    <name type="scientific">Rhizophagus irregularis</name>
    <dbReference type="NCBI Taxonomy" id="588596"/>
    <lineage>
        <taxon>Eukaryota</taxon>
        <taxon>Fungi</taxon>
        <taxon>Fungi incertae sedis</taxon>
        <taxon>Mucoromycota</taxon>
        <taxon>Glomeromycotina</taxon>
        <taxon>Glomeromycetes</taxon>
        <taxon>Glomerales</taxon>
        <taxon>Glomeraceae</taxon>
        <taxon>Rhizophagus</taxon>
    </lineage>
</organism>
<name>A0A915YZS0_9GLOM</name>
<dbReference type="Proteomes" id="UP000684084">
    <property type="component" value="Unassembled WGS sequence"/>
</dbReference>
<sequence length="206" mass="23440">MDDSNQNLDTTEISSKTHVKNLWKEANNNDYQEHATIFSDDSTQIINSASLNVDSTDTFMQALDNKIKSDKDDEIVKSWLFEQLETTINDSSEKALGGFGKIYSADWPEGHINYWDIENQIWKLCPNVKVALKSLDDSSNMNNDFLNEIKYYISGHFYCIQTVICYEPVNSTDSLSETISSTPANPISECFDCELDESDLNQDNDE</sequence>
<accession>A0A915YZS0</accession>
<dbReference type="OrthoDB" id="2342737at2759"/>
<reference evidence="1" key="1">
    <citation type="submission" date="2020-05" db="EMBL/GenBank/DDBJ databases">
        <authorList>
            <person name="Rincon C."/>
            <person name="Sanders R I."/>
            <person name="Robbins C."/>
            <person name="Chaturvedi A."/>
        </authorList>
    </citation>
    <scope>NUCLEOTIDE SEQUENCE</scope>
    <source>
        <strain evidence="1">CHB12</strain>
    </source>
</reference>
<evidence type="ECO:0000313" key="2">
    <source>
        <dbReference type="Proteomes" id="UP000684084"/>
    </source>
</evidence>
<comment type="caution">
    <text evidence="1">The sequence shown here is derived from an EMBL/GenBank/DDBJ whole genome shotgun (WGS) entry which is preliminary data.</text>
</comment>